<evidence type="ECO:0000313" key="14">
    <source>
        <dbReference type="Proteomes" id="UP000218896"/>
    </source>
</evidence>
<evidence type="ECO:0000256" key="5">
    <source>
        <dbReference type="ARBA" id="ARBA00022448"/>
    </source>
</evidence>
<comment type="subunit">
    <text evidence="11">Component of the lipopolysaccharide transport and assembly complex. The LptBFG transporter is composed of two ATP-binding proteins (LptB) and two transmembrane proteins (LptF and LptG).</text>
</comment>
<dbReference type="PANTHER" id="PTHR33529">
    <property type="entry name" value="SLR0882 PROTEIN-RELATED"/>
    <property type="match status" value="1"/>
</dbReference>
<protein>
    <recommendedName>
        <fullName evidence="4">Lipopolysaccharide export system permease protein LptF</fullName>
    </recommendedName>
</protein>
<keyword evidence="5" id="KW-0813">Transport</keyword>
<keyword evidence="10 12" id="KW-0472">Membrane</keyword>
<dbReference type="GO" id="GO:0043190">
    <property type="term" value="C:ATP-binding cassette (ABC) transporter complex"/>
    <property type="evidence" value="ECO:0007669"/>
    <property type="project" value="InterPro"/>
</dbReference>
<dbReference type="PANTHER" id="PTHR33529:SF7">
    <property type="entry name" value="LIPOPOLYSACCHARIDE EXPORT SYSTEM PERMEASE PROTEIN LPTF"/>
    <property type="match status" value="1"/>
</dbReference>
<evidence type="ECO:0000256" key="10">
    <source>
        <dbReference type="ARBA" id="ARBA00023136"/>
    </source>
</evidence>
<dbReference type="InterPro" id="IPR005495">
    <property type="entry name" value="LptG/LptF_permease"/>
</dbReference>
<evidence type="ECO:0000256" key="8">
    <source>
        <dbReference type="ARBA" id="ARBA00022692"/>
    </source>
</evidence>
<feature type="transmembrane region" description="Helical" evidence="12">
    <location>
        <begin position="267"/>
        <end position="285"/>
    </location>
</feature>
<proteinExistence type="inferred from homology"/>
<comment type="function">
    <text evidence="1">Part of the ABC transporter complex LptBFG involved in the translocation of lipopolysaccharide (LPS) from the inner membrane to the outer membrane.</text>
</comment>
<reference evidence="13 14" key="1">
    <citation type="submission" date="2017-08" db="EMBL/GenBank/DDBJ databases">
        <title>Halovibrio sewagensis sp. nov., isolated from wastewater of high salinity.</title>
        <authorList>
            <person name="Dong X."/>
            <person name="Zhang G."/>
        </authorList>
    </citation>
    <scope>NUCLEOTIDE SEQUENCE [LARGE SCALE GENOMIC DNA]</scope>
    <source>
        <strain evidence="13 14">YL5-2</strain>
    </source>
</reference>
<dbReference type="AlphaFoldDB" id="A0A2A2F7F3"/>
<dbReference type="OrthoDB" id="9778062at2"/>
<accession>A0A2A2F7F3</accession>
<evidence type="ECO:0000256" key="4">
    <source>
        <dbReference type="ARBA" id="ARBA00014213"/>
    </source>
</evidence>
<feature type="transmembrane region" description="Helical" evidence="12">
    <location>
        <begin position="297"/>
        <end position="318"/>
    </location>
</feature>
<dbReference type="GO" id="GO:0015920">
    <property type="term" value="P:lipopolysaccharide transport"/>
    <property type="evidence" value="ECO:0007669"/>
    <property type="project" value="TreeGrafter"/>
</dbReference>
<dbReference type="EMBL" id="NSKD01000003">
    <property type="protein sequence ID" value="PAU80664.1"/>
    <property type="molecule type" value="Genomic_DNA"/>
</dbReference>
<keyword evidence="14" id="KW-1185">Reference proteome</keyword>
<evidence type="ECO:0000256" key="12">
    <source>
        <dbReference type="SAM" id="Phobius"/>
    </source>
</evidence>
<dbReference type="Proteomes" id="UP000218896">
    <property type="component" value="Unassembled WGS sequence"/>
</dbReference>
<evidence type="ECO:0000256" key="3">
    <source>
        <dbReference type="ARBA" id="ARBA00007725"/>
    </source>
</evidence>
<dbReference type="RefSeq" id="WP_095617495.1">
    <property type="nucleotide sequence ID" value="NZ_NSKD01000003.1"/>
</dbReference>
<comment type="subcellular location">
    <subcellularLocation>
        <location evidence="2">Cell inner membrane</location>
        <topology evidence="2">Multi-pass membrane protein</topology>
    </subcellularLocation>
</comment>
<feature type="transmembrane region" description="Helical" evidence="12">
    <location>
        <begin position="63"/>
        <end position="78"/>
    </location>
</feature>
<dbReference type="GO" id="GO:0055085">
    <property type="term" value="P:transmembrane transport"/>
    <property type="evidence" value="ECO:0007669"/>
    <property type="project" value="InterPro"/>
</dbReference>
<dbReference type="Pfam" id="PF03739">
    <property type="entry name" value="LptF_LptG"/>
    <property type="match status" value="1"/>
</dbReference>
<feature type="transmembrane region" description="Helical" evidence="12">
    <location>
        <begin position="330"/>
        <end position="352"/>
    </location>
</feature>
<keyword evidence="9 12" id="KW-1133">Transmembrane helix</keyword>
<sequence length="365" mass="40079">MFIIFRYLGRQVLTTMTAVALVLLLIFMSGRFLQYLASAAEGEYAANAIFIVMGYRLPEFLELILPLSFFLGILLTYGRMYQESEMTVLTACGVSERQILFLTLGPGLLVAGLVGAMSLWLTPAGIQQVDRIFAEQAQRTGFEMLAPGRFQEMGSNDRVTYTRAMSDDKQTLEGVFMAEGGKDGRFTLMKAVEGTQIVEEEGERFLVLHEGVRFEGRPGGAEFDAMTFEDYGLRIESPSGVSSGGSRESQPTLELMASDARADQAMVHWRLSLPLLVLVITVLAIPLSRVNPRQGRFFHLLPGILVFISYLGVLILGRDAIASGQVPARAGLWAVHGAYLVLGVAMLGWPAMRLRRAAGVRHASD</sequence>
<dbReference type="InterPro" id="IPR030922">
    <property type="entry name" value="LptF"/>
</dbReference>
<organism evidence="13 14">
    <name type="scientific">Halovibrio salipaludis</name>
    <dbReference type="NCBI Taxonomy" id="2032626"/>
    <lineage>
        <taxon>Bacteria</taxon>
        <taxon>Pseudomonadati</taxon>
        <taxon>Pseudomonadota</taxon>
        <taxon>Gammaproteobacteria</taxon>
        <taxon>Oceanospirillales</taxon>
        <taxon>Halomonadaceae</taxon>
        <taxon>Halovibrio</taxon>
    </lineage>
</organism>
<evidence type="ECO:0000256" key="6">
    <source>
        <dbReference type="ARBA" id="ARBA00022475"/>
    </source>
</evidence>
<evidence type="ECO:0000256" key="1">
    <source>
        <dbReference type="ARBA" id="ARBA00002265"/>
    </source>
</evidence>
<evidence type="ECO:0000313" key="13">
    <source>
        <dbReference type="EMBL" id="PAU80664.1"/>
    </source>
</evidence>
<comment type="caution">
    <text evidence="13">The sequence shown here is derived from an EMBL/GenBank/DDBJ whole genome shotgun (WGS) entry which is preliminary data.</text>
</comment>
<comment type="similarity">
    <text evidence="3">Belongs to the LptF/LptG family.</text>
</comment>
<evidence type="ECO:0000256" key="7">
    <source>
        <dbReference type="ARBA" id="ARBA00022519"/>
    </source>
</evidence>
<name>A0A2A2F7F3_9GAMM</name>
<keyword evidence="7" id="KW-0997">Cell inner membrane</keyword>
<feature type="transmembrane region" description="Helical" evidence="12">
    <location>
        <begin position="99"/>
        <end position="121"/>
    </location>
</feature>
<evidence type="ECO:0000256" key="2">
    <source>
        <dbReference type="ARBA" id="ARBA00004429"/>
    </source>
</evidence>
<evidence type="ECO:0000256" key="9">
    <source>
        <dbReference type="ARBA" id="ARBA00022989"/>
    </source>
</evidence>
<evidence type="ECO:0000256" key="11">
    <source>
        <dbReference type="ARBA" id="ARBA00026081"/>
    </source>
</evidence>
<keyword evidence="8 12" id="KW-0812">Transmembrane</keyword>
<keyword evidence="6" id="KW-1003">Cell membrane</keyword>
<gene>
    <name evidence="13" type="primary">lptF</name>
    <name evidence="13" type="ORF">CK501_09620</name>
</gene>
<dbReference type="NCBIfam" id="TIGR04407">
    <property type="entry name" value="LptF_YjgP"/>
    <property type="match status" value="1"/>
</dbReference>